<dbReference type="Proteomes" id="UP000784294">
    <property type="component" value="Unassembled WGS sequence"/>
</dbReference>
<reference evidence="1" key="1">
    <citation type="submission" date="2018-11" db="EMBL/GenBank/DDBJ databases">
        <authorList>
            <consortium name="Pathogen Informatics"/>
        </authorList>
    </citation>
    <scope>NUCLEOTIDE SEQUENCE</scope>
</reference>
<accession>A0A448WM43</accession>
<dbReference type="AlphaFoldDB" id="A0A448WM43"/>
<sequence>MSSLSSSFFENAINLSKARALELYNKQEYFRKAYNEVASHIRELERSLPRWVIDYYNSFYFHNESTTEDNIGGSDLPEHNSDEEEIDINPDLLNFMIQTYRHREAREKDKSTSCISKDILPLPPKPLLHSQSDSTSHSSELAKQISDCIYSLNYYCEYASECRDAPLWPQVPLCLP</sequence>
<evidence type="ECO:0000313" key="2">
    <source>
        <dbReference type="Proteomes" id="UP000784294"/>
    </source>
</evidence>
<dbReference type="EMBL" id="CAAALY010023961">
    <property type="protein sequence ID" value="VEL15256.1"/>
    <property type="molecule type" value="Genomic_DNA"/>
</dbReference>
<proteinExistence type="predicted"/>
<protein>
    <submittedName>
        <fullName evidence="1">Uncharacterized protein</fullName>
    </submittedName>
</protein>
<gene>
    <name evidence="1" type="ORF">PXEA_LOCUS8696</name>
</gene>
<dbReference type="OrthoDB" id="6256530at2759"/>
<evidence type="ECO:0000313" key="1">
    <source>
        <dbReference type="EMBL" id="VEL15256.1"/>
    </source>
</evidence>
<organism evidence="1 2">
    <name type="scientific">Protopolystoma xenopodis</name>
    <dbReference type="NCBI Taxonomy" id="117903"/>
    <lineage>
        <taxon>Eukaryota</taxon>
        <taxon>Metazoa</taxon>
        <taxon>Spiralia</taxon>
        <taxon>Lophotrochozoa</taxon>
        <taxon>Platyhelminthes</taxon>
        <taxon>Monogenea</taxon>
        <taxon>Polyopisthocotylea</taxon>
        <taxon>Polystomatidea</taxon>
        <taxon>Polystomatidae</taxon>
        <taxon>Protopolystoma</taxon>
    </lineage>
</organism>
<comment type="caution">
    <text evidence="1">The sequence shown here is derived from an EMBL/GenBank/DDBJ whole genome shotgun (WGS) entry which is preliminary data.</text>
</comment>
<name>A0A448WM43_9PLAT</name>
<keyword evidence="2" id="KW-1185">Reference proteome</keyword>